<keyword evidence="3" id="KW-1185">Reference proteome</keyword>
<dbReference type="GO" id="GO:0009733">
    <property type="term" value="P:response to auxin"/>
    <property type="evidence" value="ECO:0007669"/>
    <property type="project" value="InterPro"/>
</dbReference>
<comment type="similarity">
    <text evidence="1">Belongs to the ARG7 family.</text>
</comment>
<dbReference type="InterPro" id="IPR003676">
    <property type="entry name" value="SAUR_fam"/>
</dbReference>
<dbReference type="EMBL" id="OU503038">
    <property type="protein sequence ID" value="CAI9758352.1"/>
    <property type="molecule type" value="Genomic_DNA"/>
</dbReference>
<evidence type="ECO:0008006" key="4">
    <source>
        <dbReference type="Google" id="ProtNLM"/>
    </source>
</evidence>
<dbReference type="AlphaFoldDB" id="A0AAD2DKV2"/>
<dbReference type="PANTHER" id="PTHR31374">
    <property type="entry name" value="AUXIN-INDUCED PROTEIN-LIKE-RELATED"/>
    <property type="match status" value="1"/>
</dbReference>
<evidence type="ECO:0000313" key="3">
    <source>
        <dbReference type="Proteomes" id="UP000834106"/>
    </source>
</evidence>
<reference evidence="2" key="1">
    <citation type="submission" date="2023-05" db="EMBL/GenBank/DDBJ databases">
        <authorList>
            <person name="Huff M."/>
        </authorList>
    </citation>
    <scope>NUCLEOTIDE SEQUENCE</scope>
</reference>
<gene>
    <name evidence="2" type="ORF">FPE_LOCUS5782</name>
</gene>
<dbReference type="Proteomes" id="UP000834106">
    <property type="component" value="Chromosome 3"/>
</dbReference>
<sequence length="105" mass="12519">MHRQEEKKMKLKKGQEEEEMKLKKGCVTVQVGLENGLFQRFVISISYLHDPLFQRLEFYDYDTTRPLMLPCSVEDFVHLQRHIEMGVTKHSHGQRHCHRTSTLSY</sequence>
<proteinExistence type="inferred from homology"/>
<evidence type="ECO:0000313" key="2">
    <source>
        <dbReference type="EMBL" id="CAI9758352.1"/>
    </source>
</evidence>
<accession>A0AAD2DKV2</accession>
<dbReference type="Pfam" id="PF02519">
    <property type="entry name" value="Auxin_inducible"/>
    <property type="match status" value="1"/>
</dbReference>
<protein>
    <recommendedName>
        <fullName evidence="4">Small auxin up regulated protein</fullName>
    </recommendedName>
</protein>
<organism evidence="2 3">
    <name type="scientific">Fraxinus pennsylvanica</name>
    <dbReference type="NCBI Taxonomy" id="56036"/>
    <lineage>
        <taxon>Eukaryota</taxon>
        <taxon>Viridiplantae</taxon>
        <taxon>Streptophyta</taxon>
        <taxon>Embryophyta</taxon>
        <taxon>Tracheophyta</taxon>
        <taxon>Spermatophyta</taxon>
        <taxon>Magnoliopsida</taxon>
        <taxon>eudicotyledons</taxon>
        <taxon>Gunneridae</taxon>
        <taxon>Pentapetalae</taxon>
        <taxon>asterids</taxon>
        <taxon>lamiids</taxon>
        <taxon>Lamiales</taxon>
        <taxon>Oleaceae</taxon>
        <taxon>Oleeae</taxon>
        <taxon>Fraxinus</taxon>
    </lineage>
</organism>
<dbReference type="PANTHER" id="PTHR31374:SF228">
    <property type="entry name" value="SAUR FAMILY PROTEIN"/>
    <property type="match status" value="1"/>
</dbReference>
<name>A0AAD2DKV2_9LAMI</name>
<evidence type="ECO:0000256" key="1">
    <source>
        <dbReference type="ARBA" id="ARBA00006974"/>
    </source>
</evidence>